<feature type="repeat" description="TPR" evidence="1">
    <location>
        <begin position="315"/>
        <end position="348"/>
    </location>
</feature>
<reference evidence="3" key="1">
    <citation type="journal article" date="2014" name="Int. J. Syst. Evol. Microbiol.">
        <title>Complete genome sequence of Corynebacterium casei LMG S-19264T (=DSM 44701T), isolated from a smear-ripened cheese.</title>
        <authorList>
            <consortium name="US DOE Joint Genome Institute (JGI-PGF)"/>
            <person name="Walter F."/>
            <person name="Albersmeier A."/>
            <person name="Kalinowski J."/>
            <person name="Ruckert C."/>
        </authorList>
    </citation>
    <scope>NUCLEOTIDE SEQUENCE</scope>
    <source>
        <strain evidence="3">CGMCC 1.15966</strain>
    </source>
</reference>
<accession>A0A8H9KU07</accession>
<dbReference type="AlphaFoldDB" id="A0A8H9KU07"/>
<sequence length="363" mass="42603">MDQVYIFRKALENPVDVSSAEFEQLLSKYPYSQPIIYAFERKKFLEGQNIDKQRTLIYANNPFWLRDYLQKPVEIIPELEVDSDDYISYEEVDEQVVAEDTEVEAVDVESIPDLEEIIQEPANDLDEIVEETEDLESEPIEEEPAFDFPSGYNIEKEFAEESIEETIQDTTEVEVNVPEEESPRSSEEDISLYNDELMPYSFRWWLYKTRLEHAETYQPFSSQVLPRQQKGQFDPKKLDEAILDQQIRENIFHLQDPSDKLSDKHKKETVEFKSTEKMDEVIEKFIREEPQIQPPSAEAINTENKARSSSEDQLQVVTETLANIYVSQGMYEKAISVFRKLISDNPEKKSYFATRIKEIEQKL</sequence>
<dbReference type="PROSITE" id="PS50005">
    <property type="entry name" value="TPR"/>
    <property type="match status" value="1"/>
</dbReference>
<dbReference type="Gene3D" id="1.25.40.10">
    <property type="entry name" value="Tetratricopeptide repeat domain"/>
    <property type="match status" value="1"/>
</dbReference>
<proteinExistence type="predicted"/>
<dbReference type="Proteomes" id="UP000614460">
    <property type="component" value="Unassembled WGS sequence"/>
</dbReference>
<evidence type="ECO:0000256" key="1">
    <source>
        <dbReference type="PROSITE-ProRule" id="PRU00339"/>
    </source>
</evidence>
<keyword evidence="1" id="KW-0802">TPR repeat</keyword>
<organism evidence="3 4">
    <name type="scientific">Sphingobacterium cellulitidis</name>
    <dbReference type="NCBI Taxonomy" id="1768011"/>
    <lineage>
        <taxon>Bacteria</taxon>
        <taxon>Pseudomonadati</taxon>
        <taxon>Bacteroidota</taxon>
        <taxon>Sphingobacteriia</taxon>
        <taxon>Sphingobacteriales</taxon>
        <taxon>Sphingobacteriaceae</taxon>
        <taxon>Sphingobacterium</taxon>
    </lineage>
</organism>
<dbReference type="RefSeq" id="WP_182499125.1">
    <property type="nucleotide sequence ID" value="NZ_BMKM01000005.1"/>
</dbReference>
<feature type="region of interest" description="Disordered" evidence="2">
    <location>
        <begin position="166"/>
        <end position="188"/>
    </location>
</feature>
<evidence type="ECO:0008006" key="5">
    <source>
        <dbReference type="Google" id="ProtNLM"/>
    </source>
</evidence>
<evidence type="ECO:0000313" key="3">
    <source>
        <dbReference type="EMBL" id="GGE24837.1"/>
    </source>
</evidence>
<protein>
    <recommendedName>
        <fullName evidence="5">Tetratricopeptide repeat protein</fullName>
    </recommendedName>
</protein>
<dbReference type="InterPro" id="IPR019734">
    <property type="entry name" value="TPR_rpt"/>
</dbReference>
<name>A0A8H9KU07_9SPHI</name>
<gene>
    <name evidence="3" type="ORF">GCM10011516_23120</name>
</gene>
<reference evidence="3" key="2">
    <citation type="submission" date="2020-09" db="EMBL/GenBank/DDBJ databases">
        <authorList>
            <person name="Sun Q."/>
            <person name="Zhou Y."/>
        </authorList>
    </citation>
    <scope>NUCLEOTIDE SEQUENCE</scope>
    <source>
        <strain evidence="3">CGMCC 1.15966</strain>
    </source>
</reference>
<evidence type="ECO:0000256" key="2">
    <source>
        <dbReference type="SAM" id="MobiDB-lite"/>
    </source>
</evidence>
<dbReference type="InterPro" id="IPR011990">
    <property type="entry name" value="TPR-like_helical_dom_sf"/>
</dbReference>
<comment type="caution">
    <text evidence="3">The sequence shown here is derived from an EMBL/GenBank/DDBJ whole genome shotgun (WGS) entry which is preliminary data.</text>
</comment>
<evidence type="ECO:0000313" key="4">
    <source>
        <dbReference type="Proteomes" id="UP000614460"/>
    </source>
</evidence>
<dbReference type="EMBL" id="BMKM01000005">
    <property type="protein sequence ID" value="GGE24837.1"/>
    <property type="molecule type" value="Genomic_DNA"/>
</dbReference>
<keyword evidence="4" id="KW-1185">Reference proteome</keyword>